<dbReference type="PRINTS" id="PR00455">
    <property type="entry name" value="HTHTETR"/>
</dbReference>
<dbReference type="OrthoDB" id="9785164at2"/>
<dbReference type="GO" id="GO:0003677">
    <property type="term" value="F:DNA binding"/>
    <property type="evidence" value="ECO:0007669"/>
    <property type="project" value="UniProtKB-UniRule"/>
</dbReference>
<accession>A0A1V2A7G9</accession>
<evidence type="ECO:0000256" key="2">
    <source>
        <dbReference type="ARBA" id="ARBA00023125"/>
    </source>
</evidence>
<dbReference type="InterPro" id="IPR009057">
    <property type="entry name" value="Homeodomain-like_sf"/>
</dbReference>
<dbReference type="Gene3D" id="1.10.357.10">
    <property type="entry name" value="Tetracycline Repressor, domain 2"/>
    <property type="match status" value="1"/>
</dbReference>
<sequence length="201" mass="23327">MLKRRLTQKERKQETRQMLLDSAAETFALLGFHGASVDKIAEFAGFTKGAVYAHFNSKEELFLALLEQQIQSHINYIHEVWGEQQSFDRFIENMNDYLRSVSQKNHTWSILSMEFLLYAMRDESVREKWADLLIESVGKMTKIIKKMSPEESHEATLSAEELAWTILSIENGMAIFYYITGERTPQNLLGKAIENLLHPHQ</sequence>
<feature type="domain" description="HTH tetR-type" evidence="5">
    <location>
        <begin position="13"/>
        <end position="73"/>
    </location>
</feature>
<dbReference type="RefSeq" id="WP_076765610.1">
    <property type="nucleotide sequence ID" value="NZ_MSFI01000013.1"/>
</dbReference>
<dbReference type="AlphaFoldDB" id="A0A1V2A7G9"/>
<gene>
    <name evidence="6" type="ORF">BTO28_09395</name>
</gene>
<dbReference type="Gene3D" id="1.10.10.60">
    <property type="entry name" value="Homeodomain-like"/>
    <property type="match status" value="1"/>
</dbReference>
<evidence type="ECO:0000256" key="3">
    <source>
        <dbReference type="ARBA" id="ARBA00023163"/>
    </source>
</evidence>
<dbReference type="Pfam" id="PF00440">
    <property type="entry name" value="TetR_N"/>
    <property type="match status" value="1"/>
</dbReference>
<dbReference type="PROSITE" id="PS50977">
    <property type="entry name" value="HTH_TETR_2"/>
    <property type="match status" value="1"/>
</dbReference>
<evidence type="ECO:0000256" key="1">
    <source>
        <dbReference type="ARBA" id="ARBA00023015"/>
    </source>
</evidence>
<dbReference type="PANTHER" id="PTHR47506">
    <property type="entry name" value="TRANSCRIPTIONAL REGULATORY PROTEIN"/>
    <property type="match status" value="1"/>
</dbReference>
<evidence type="ECO:0000313" key="6">
    <source>
        <dbReference type="EMBL" id="OMP66945.1"/>
    </source>
</evidence>
<reference evidence="6 7" key="1">
    <citation type="submission" date="2016-12" db="EMBL/GenBank/DDBJ databases">
        <title>Domibacillus sp. SAB 38T whole genome sequencing.</title>
        <authorList>
            <person name="Verma A."/>
            <person name="Ojha A.K."/>
            <person name="Krishnamurthi S."/>
        </authorList>
    </citation>
    <scope>NUCLEOTIDE SEQUENCE [LARGE SCALE GENOMIC DNA]</scope>
    <source>
        <strain evidence="6 7">SAB 38</strain>
    </source>
</reference>
<dbReference type="SUPFAM" id="SSF46689">
    <property type="entry name" value="Homeodomain-like"/>
    <property type="match status" value="1"/>
</dbReference>
<evidence type="ECO:0000259" key="5">
    <source>
        <dbReference type="PROSITE" id="PS50977"/>
    </source>
</evidence>
<dbReference type="InterPro" id="IPR001647">
    <property type="entry name" value="HTH_TetR"/>
</dbReference>
<dbReference type="SUPFAM" id="SSF48498">
    <property type="entry name" value="Tetracyclin repressor-like, C-terminal domain"/>
    <property type="match status" value="1"/>
</dbReference>
<comment type="caution">
    <text evidence="6">The sequence shown here is derived from an EMBL/GenBank/DDBJ whole genome shotgun (WGS) entry which is preliminary data.</text>
</comment>
<name>A0A1V2A7G9_9BACI</name>
<keyword evidence="1" id="KW-0805">Transcription regulation</keyword>
<dbReference type="STRING" id="1714355.BTO28_09395"/>
<evidence type="ECO:0000313" key="7">
    <source>
        <dbReference type="Proteomes" id="UP000188613"/>
    </source>
</evidence>
<dbReference type="Proteomes" id="UP000188613">
    <property type="component" value="Unassembled WGS sequence"/>
</dbReference>
<dbReference type="EMBL" id="MSFI01000013">
    <property type="protein sequence ID" value="OMP66945.1"/>
    <property type="molecule type" value="Genomic_DNA"/>
</dbReference>
<proteinExistence type="predicted"/>
<evidence type="ECO:0000256" key="4">
    <source>
        <dbReference type="PROSITE-ProRule" id="PRU00335"/>
    </source>
</evidence>
<dbReference type="InterPro" id="IPR036271">
    <property type="entry name" value="Tet_transcr_reg_TetR-rel_C_sf"/>
</dbReference>
<keyword evidence="3" id="KW-0804">Transcription</keyword>
<organism evidence="6 7">
    <name type="scientific">Domibacillus epiphyticus</name>
    <dbReference type="NCBI Taxonomy" id="1714355"/>
    <lineage>
        <taxon>Bacteria</taxon>
        <taxon>Bacillati</taxon>
        <taxon>Bacillota</taxon>
        <taxon>Bacilli</taxon>
        <taxon>Bacillales</taxon>
        <taxon>Bacillaceae</taxon>
        <taxon>Domibacillus</taxon>
    </lineage>
</organism>
<protein>
    <submittedName>
        <fullName evidence="6">TetR family transcriptional regulator</fullName>
    </submittedName>
</protein>
<feature type="DNA-binding region" description="H-T-H motif" evidence="4">
    <location>
        <begin position="36"/>
        <end position="55"/>
    </location>
</feature>
<keyword evidence="7" id="KW-1185">Reference proteome</keyword>
<keyword evidence="2 4" id="KW-0238">DNA-binding</keyword>
<dbReference type="PANTHER" id="PTHR47506:SF6">
    <property type="entry name" value="HTH-TYPE TRANSCRIPTIONAL REPRESSOR NEMR"/>
    <property type="match status" value="1"/>
</dbReference>